<feature type="compositionally biased region" description="Polar residues" evidence="1">
    <location>
        <begin position="21"/>
        <end position="30"/>
    </location>
</feature>
<dbReference type="AlphaFoldDB" id="A0A0D2I492"/>
<dbReference type="RefSeq" id="XP_016624719.1">
    <property type="nucleotide sequence ID" value="XM_016759391.1"/>
</dbReference>
<evidence type="ECO:0000313" key="2">
    <source>
        <dbReference type="EMBL" id="KIW98050.1"/>
    </source>
</evidence>
<reference evidence="2" key="1">
    <citation type="submission" date="2015-01" db="EMBL/GenBank/DDBJ databases">
        <title>The Genome Sequence of Cladophialophora bantiana CBS 173.52.</title>
        <authorList>
            <consortium name="The Broad Institute Genomics Platform"/>
            <person name="Cuomo C."/>
            <person name="de Hoog S."/>
            <person name="Gorbushina A."/>
            <person name="Stielow B."/>
            <person name="Teixiera M."/>
            <person name="Abouelleil A."/>
            <person name="Chapman S.B."/>
            <person name="Priest M."/>
            <person name="Young S.K."/>
            <person name="Wortman J."/>
            <person name="Nusbaum C."/>
            <person name="Birren B."/>
        </authorList>
    </citation>
    <scope>NUCLEOTIDE SEQUENCE [LARGE SCALE GENOMIC DNA]</scope>
    <source>
        <strain evidence="2">CBS 173.52</strain>
    </source>
</reference>
<dbReference type="GeneID" id="27694562"/>
<protein>
    <submittedName>
        <fullName evidence="2">Uncharacterized protein</fullName>
    </submittedName>
</protein>
<evidence type="ECO:0000256" key="1">
    <source>
        <dbReference type="SAM" id="MobiDB-lite"/>
    </source>
</evidence>
<proteinExistence type="predicted"/>
<keyword evidence="3" id="KW-1185">Reference proteome</keyword>
<dbReference type="VEuPathDB" id="FungiDB:Z519_01634"/>
<dbReference type="Proteomes" id="UP000053789">
    <property type="component" value="Unassembled WGS sequence"/>
</dbReference>
<gene>
    <name evidence="2" type="ORF">Z519_01634</name>
</gene>
<dbReference type="EMBL" id="KN846981">
    <property type="protein sequence ID" value="KIW98050.1"/>
    <property type="molecule type" value="Genomic_DNA"/>
</dbReference>
<dbReference type="HOGENOM" id="CLU_1740309_0_0_1"/>
<evidence type="ECO:0000313" key="3">
    <source>
        <dbReference type="Proteomes" id="UP000053789"/>
    </source>
</evidence>
<accession>A0A0D2I492</accession>
<sequence>MSNILRKLSPELDSFYEPPSLTGTNVNPVSQPAIRHSESSSAISSSYLSSLLHPDDTYKPLVPLPDFSLYSYTYIRSSRKCTALAVTAALGEVGNTTKPRKEKKGFESQNHGSLLSWVGTTCNLHGYQQSIPGESGGVAFLLLFMFGRTE</sequence>
<feature type="region of interest" description="Disordered" evidence="1">
    <location>
        <begin position="16"/>
        <end position="35"/>
    </location>
</feature>
<organism evidence="2 3">
    <name type="scientific">Cladophialophora bantiana (strain ATCC 10958 / CBS 173.52 / CDC B-1940 / NIH 8579)</name>
    <name type="common">Xylohypha bantiana</name>
    <dbReference type="NCBI Taxonomy" id="1442370"/>
    <lineage>
        <taxon>Eukaryota</taxon>
        <taxon>Fungi</taxon>
        <taxon>Dikarya</taxon>
        <taxon>Ascomycota</taxon>
        <taxon>Pezizomycotina</taxon>
        <taxon>Eurotiomycetes</taxon>
        <taxon>Chaetothyriomycetidae</taxon>
        <taxon>Chaetothyriales</taxon>
        <taxon>Herpotrichiellaceae</taxon>
        <taxon>Cladophialophora</taxon>
    </lineage>
</organism>
<name>A0A0D2I492_CLAB1</name>